<dbReference type="InterPro" id="IPR037233">
    <property type="entry name" value="CcmK-like_sf"/>
</dbReference>
<dbReference type="SMART" id="SM00877">
    <property type="entry name" value="BMC"/>
    <property type="match status" value="2"/>
</dbReference>
<feature type="domain" description="BMC circularly permuted" evidence="3">
    <location>
        <begin position="3"/>
        <end position="105"/>
    </location>
</feature>
<sequence length="206" mass="22367">MVQLRTYAFLDNLQPQLAAQIGTTSRGFLPVQGVASLWIEIAPGISIHRLLDTALKATRVAPATIAVERAFGVMEVHHEDQGEVRQAGEAVLRGIEKSENDRMKPRVVSATVIRSVESYHTQLINRTRYGSMITPGQSLFILETEPAAYAILAANEAEKAAQIRLIDVNPIGAYGRLYLAGSEADIDAAADAAQRCLRSIEGRTEG</sequence>
<dbReference type="Pfam" id="PF00936">
    <property type="entry name" value="BMC"/>
    <property type="match status" value="1"/>
</dbReference>
<dbReference type="SUPFAM" id="SSF143414">
    <property type="entry name" value="CcmK-like"/>
    <property type="match status" value="1"/>
</dbReference>
<accession>A0A956SF20</accession>
<evidence type="ECO:0000259" key="3">
    <source>
        <dbReference type="PROSITE" id="PS51931"/>
    </source>
</evidence>
<keyword evidence="2" id="KW-1283">Bacterial microcompartment</keyword>
<reference evidence="4" key="1">
    <citation type="submission" date="2020-04" db="EMBL/GenBank/DDBJ databases">
        <authorList>
            <person name="Zhang T."/>
        </authorList>
    </citation>
    <scope>NUCLEOTIDE SEQUENCE</scope>
    <source>
        <strain evidence="4">HKST-UBA02</strain>
    </source>
</reference>
<dbReference type="EMBL" id="JAGQHS010000035">
    <property type="protein sequence ID" value="MCA9755888.1"/>
    <property type="molecule type" value="Genomic_DNA"/>
</dbReference>
<name>A0A956SF20_UNCEI</name>
<gene>
    <name evidence="4" type="ORF">KDA27_08815</name>
</gene>
<dbReference type="GO" id="GO:0031469">
    <property type="term" value="C:bacterial microcompartment"/>
    <property type="evidence" value="ECO:0007669"/>
    <property type="project" value="UniProtKB-SubCell"/>
</dbReference>
<dbReference type="Gene3D" id="3.30.70.1710">
    <property type="match status" value="2"/>
</dbReference>
<comment type="caution">
    <text evidence="4">The sequence shown here is derived from an EMBL/GenBank/DDBJ whole genome shotgun (WGS) entry which is preliminary data.</text>
</comment>
<organism evidence="4 5">
    <name type="scientific">Eiseniibacteriota bacterium</name>
    <dbReference type="NCBI Taxonomy" id="2212470"/>
    <lineage>
        <taxon>Bacteria</taxon>
        <taxon>Candidatus Eiseniibacteriota</taxon>
    </lineage>
</organism>
<comment type="subcellular location">
    <subcellularLocation>
        <location evidence="1">Bacterial microcompartment</location>
    </subcellularLocation>
</comment>
<dbReference type="CDD" id="cd07052">
    <property type="entry name" value="BMC_like_1_repeat2"/>
    <property type="match status" value="1"/>
</dbReference>
<evidence type="ECO:0000313" key="4">
    <source>
        <dbReference type="EMBL" id="MCA9755888.1"/>
    </source>
</evidence>
<dbReference type="CDD" id="cd07051">
    <property type="entry name" value="BMC_like_1_repeat1"/>
    <property type="match status" value="1"/>
</dbReference>
<proteinExistence type="predicted"/>
<evidence type="ECO:0000313" key="5">
    <source>
        <dbReference type="Proteomes" id="UP000739538"/>
    </source>
</evidence>
<dbReference type="InterPro" id="IPR044870">
    <property type="entry name" value="BMC_CP"/>
</dbReference>
<evidence type="ECO:0000256" key="2">
    <source>
        <dbReference type="ARBA" id="ARBA00024446"/>
    </source>
</evidence>
<dbReference type="Proteomes" id="UP000739538">
    <property type="component" value="Unassembled WGS sequence"/>
</dbReference>
<dbReference type="PROSITE" id="PS51931">
    <property type="entry name" value="BMC_CP"/>
    <property type="match status" value="2"/>
</dbReference>
<evidence type="ECO:0000256" key="1">
    <source>
        <dbReference type="ARBA" id="ARBA00024322"/>
    </source>
</evidence>
<dbReference type="InterPro" id="IPR000249">
    <property type="entry name" value="BMC_dom"/>
</dbReference>
<dbReference type="AlphaFoldDB" id="A0A956SF20"/>
<reference evidence="4" key="2">
    <citation type="journal article" date="2021" name="Microbiome">
        <title>Successional dynamics and alternative stable states in a saline activated sludge microbial community over 9 years.</title>
        <authorList>
            <person name="Wang Y."/>
            <person name="Ye J."/>
            <person name="Ju F."/>
            <person name="Liu L."/>
            <person name="Boyd J.A."/>
            <person name="Deng Y."/>
            <person name="Parks D.H."/>
            <person name="Jiang X."/>
            <person name="Yin X."/>
            <person name="Woodcroft B.J."/>
            <person name="Tyson G.W."/>
            <person name="Hugenholtz P."/>
            <person name="Polz M.F."/>
            <person name="Zhang T."/>
        </authorList>
    </citation>
    <scope>NUCLEOTIDE SEQUENCE</scope>
    <source>
        <strain evidence="4">HKST-UBA02</strain>
    </source>
</reference>
<protein>
    <submittedName>
        <fullName evidence="4">BMC domain-containing protein</fullName>
    </submittedName>
</protein>
<feature type="domain" description="BMC circularly permuted" evidence="3">
    <location>
        <begin position="106"/>
        <end position="206"/>
    </location>
</feature>